<keyword evidence="2" id="KW-1185">Reference proteome</keyword>
<sequence length="61" mass="6701">MKQEVAKVKKKTQDSAELLGVLENLKGITSNQVASECVLQSYTSGNTQLVNRTDEQALSQF</sequence>
<reference evidence="2" key="1">
    <citation type="journal article" date="2012" name="Nat. Biotechnol.">
        <title>Reference genome sequence of the model plant Setaria.</title>
        <authorList>
            <person name="Bennetzen J.L."/>
            <person name="Schmutz J."/>
            <person name="Wang H."/>
            <person name="Percifield R."/>
            <person name="Hawkins J."/>
            <person name="Pontaroli A.C."/>
            <person name="Estep M."/>
            <person name="Feng L."/>
            <person name="Vaughn J.N."/>
            <person name="Grimwood J."/>
            <person name="Jenkins J."/>
            <person name="Barry K."/>
            <person name="Lindquist E."/>
            <person name="Hellsten U."/>
            <person name="Deshpande S."/>
            <person name="Wang X."/>
            <person name="Wu X."/>
            <person name="Mitros T."/>
            <person name="Triplett J."/>
            <person name="Yang X."/>
            <person name="Ye C.Y."/>
            <person name="Mauro-Herrera M."/>
            <person name="Wang L."/>
            <person name="Li P."/>
            <person name="Sharma M."/>
            <person name="Sharma R."/>
            <person name="Ronald P.C."/>
            <person name="Panaud O."/>
            <person name="Kellogg E.A."/>
            <person name="Brutnell T.P."/>
            <person name="Doust A.N."/>
            <person name="Tuskan G.A."/>
            <person name="Rokhsar D."/>
            <person name="Devos K.M."/>
        </authorList>
    </citation>
    <scope>NUCLEOTIDE SEQUENCE [LARGE SCALE GENOMIC DNA]</scope>
    <source>
        <strain evidence="2">cv. Yugu1</strain>
    </source>
</reference>
<dbReference type="Gramene" id="KQL29420">
    <property type="protein sequence ID" value="KQL29420"/>
    <property type="gene ID" value="SETIT_019500mg"/>
</dbReference>
<evidence type="ECO:0000313" key="2">
    <source>
        <dbReference type="Proteomes" id="UP000004995"/>
    </source>
</evidence>
<dbReference type="STRING" id="4555.K3YYZ4"/>
<name>K3YYZ4_SETIT</name>
<evidence type="ECO:0000313" key="1">
    <source>
        <dbReference type="EnsemblPlants" id="KQL29420"/>
    </source>
</evidence>
<dbReference type="Proteomes" id="UP000004995">
    <property type="component" value="Unassembled WGS sequence"/>
</dbReference>
<reference evidence="1" key="2">
    <citation type="submission" date="2018-08" db="UniProtKB">
        <authorList>
            <consortium name="EnsemblPlants"/>
        </authorList>
    </citation>
    <scope>IDENTIFICATION</scope>
    <source>
        <strain evidence="1">Yugu1</strain>
    </source>
</reference>
<dbReference type="EMBL" id="AGNK02000241">
    <property type="status" value="NOT_ANNOTATED_CDS"/>
    <property type="molecule type" value="Genomic_DNA"/>
</dbReference>
<protein>
    <submittedName>
        <fullName evidence="1">Uncharacterized protein</fullName>
    </submittedName>
</protein>
<dbReference type="EnsemblPlants" id="KQL29420">
    <property type="protein sequence ID" value="KQL29420"/>
    <property type="gene ID" value="SETIT_019500mg"/>
</dbReference>
<dbReference type="AlphaFoldDB" id="K3YYZ4"/>
<accession>K3YYZ4</accession>
<dbReference type="HOGENOM" id="CLU_2929730_0_0_1"/>
<dbReference type="PANTHER" id="PTHR38360:SF1">
    <property type="entry name" value="F12P19.7"/>
    <property type="match status" value="1"/>
</dbReference>
<organism evidence="1 2">
    <name type="scientific">Setaria italica</name>
    <name type="common">Foxtail millet</name>
    <name type="synonym">Panicum italicum</name>
    <dbReference type="NCBI Taxonomy" id="4555"/>
    <lineage>
        <taxon>Eukaryota</taxon>
        <taxon>Viridiplantae</taxon>
        <taxon>Streptophyta</taxon>
        <taxon>Embryophyta</taxon>
        <taxon>Tracheophyta</taxon>
        <taxon>Spermatophyta</taxon>
        <taxon>Magnoliopsida</taxon>
        <taxon>Liliopsida</taxon>
        <taxon>Poales</taxon>
        <taxon>Poaceae</taxon>
        <taxon>PACMAD clade</taxon>
        <taxon>Panicoideae</taxon>
        <taxon>Panicodae</taxon>
        <taxon>Paniceae</taxon>
        <taxon>Cenchrinae</taxon>
        <taxon>Setaria</taxon>
    </lineage>
</organism>
<dbReference type="InParanoid" id="K3YYZ4"/>
<dbReference type="PANTHER" id="PTHR38360">
    <property type="entry name" value="OS03G0120000 PROTEIN"/>
    <property type="match status" value="1"/>
</dbReference>
<proteinExistence type="predicted"/>